<dbReference type="OrthoDB" id="2432957at2759"/>
<comment type="caution">
    <text evidence="1">The sequence shown here is derived from an EMBL/GenBank/DDBJ whole genome shotgun (WGS) entry which is preliminary data.</text>
</comment>
<name>A0A433DME6_9FUNG</name>
<dbReference type="AlphaFoldDB" id="A0A433DME6"/>
<evidence type="ECO:0000313" key="1">
    <source>
        <dbReference type="EMBL" id="RUP52060.1"/>
    </source>
</evidence>
<proteinExistence type="predicted"/>
<protein>
    <submittedName>
        <fullName evidence="1">Uncharacterized protein</fullName>
    </submittedName>
</protein>
<accession>A0A433DME6</accession>
<dbReference type="Proteomes" id="UP000268093">
    <property type="component" value="Unassembled WGS sequence"/>
</dbReference>
<gene>
    <name evidence="1" type="ORF">BC936DRAFT_142277</name>
</gene>
<keyword evidence="2" id="KW-1185">Reference proteome</keyword>
<organism evidence="1 2">
    <name type="scientific">Jimgerdemannia flammicorona</name>
    <dbReference type="NCBI Taxonomy" id="994334"/>
    <lineage>
        <taxon>Eukaryota</taxon>
        <taxon>Fungi</taxon>
        <taxon>Fungi incertae sedis</taxon>
        <taxon>Mucoromycota</taxon>
        <taxon>Mucoromycotina</taxon>
        <taxon>Endogonomycetes</taxon>
        <taxon>Endogonales</taxon>
        <taxon>Endogonaceae</taxon>
        <taxon>Jimgerdemannia</taxon>
    </lineage>
</organism>
<sequence length="114" mass="13188">MSETEQAGCQQPGPITTVGDIKPHQVYQKEFPHDDQLKRELATLCLPELFPYLVWIPYVHFTEIKKLGEDGFAAVYRGVVRSLDPKGFSYLKFDNYVEYVPAYSDPPQKKWGYQ</sequence>
<evidence type="ECO:0000313" key="2">
    <source>
        <dbReference type="Proteomes" id="UP000268093"/>
    </source>
</evidence>
<dbReference type="EMBL" id="RBNI01000222">
    <property type="protein sequence ID" value="RUP52060.1"/>
    <property type="molecule type" value="Genomic_DNA"/>
</dbReference>
<reference evidence="1 2" key="1">
    <citation type="journal article" date="2018" name="New Phytol.">
        <title>Phylogenomics of Endogonaceae and evolution of mycorrhizas within Mucoromycota.</title>
        <authorList>
            <person name="Chang Y."/>
            <person name="Desiro A."/>
            <person name="Na H."/>
            <person name="Sandor L."/>
            <person name="Lipzen A."/>
            <person name="Clum A."/>
            <person name="Barry K."/>
            <person name="Grigoriev I.V."/>
            <person name="Martin F.M."/>
            <person name="Stajich J.E."/>
            <person name="Smith M.E."/>
            <person name="Bonito G."/>
            <person name="Spatafora J.W."/>
        </authorList>
    </citation>
    <scope>NUCLEOTIDE SEQUENCE [LARGE SCALE GENOMIC DNA]</scope>
    <source>
        <strain evidence="1 2">GMNB39</strain>
    </source>
</reference>